<protein>
    <submittedName>
        <fullName evidence="1">Uncharacterized protein</fullName>
    </submittedName>
</protein>
<dbReference type="AlphaFoldDB" id="A0A0F9IK12"/>
<sequence length="83" mass="9506">MSKYTVKPPRIGEVLEHTRWYLGDIGRREAKADIEAVFANTESEFGLIFGPRTWEDISLDEDRLADPPGPEFRALRCEARVVN</sequence>
<gene>
    <name evidence="1" type="ORF">LCGC14_1867480</name>
</gene>
<dbReference type="EMBL" id="LAZR01018998">
    <property type="protein sequence ID" value="KKL94155.1"/>
    <property type="molecule type" value="Genomic_DNA"/>
</dbReference>
<evidence type="ECO:0000313" key="1">
    <source>
        <dbReference type="EMBL" id="KKL94155.1"/>
    </source>
</evidence>
<reference evidence="1" key="1">
    <citation type="journal article" date="2015" name="Nature">
        <title>Complex archaea that bridge the gap between prokaryotes and eukaryotes.</title>
        <authorList>
            <person name="Spang A."/>
            <person name="Saw J.H."/>
            <person name="Jorgensen S.L."/>
            <person name="Zaremba-Niedzwiedzka K."/>
            <person name="Martijn J."/>
            <person name="Lind A.E."/>
            <person name="van Eijk R."/>
            <person name="Schleper C."/>
            <person name="Guy L."/>
            <person name="Ettema T.J."/>
        </authorList>
    </citation>
    <scope>NUCLEOTIDE SEQUENCE</scope>
</reference>
<organism evidence="1">
    <name type="scientific">marine sediment metagenome</name>
    <dbReference type="NCBI Taxonomy" id="412755"/>
    <lineage>
        <taxon>unclassified sequences</taxon>
        <taxon>metagenomes</taxon>
        <taxon>ecological metagenomes</taxon>
    </lineage>
</organism>
<proteinExistence type="predicted"/>
<name>A0A0F9IK12_9ZZZZ</name>
<comment type="caution">
    <text evidence="1">The sequence shown here is derived from an EMBL/GenBank/DDBJ whole genome shotgun (WGS) entry which is preliminary data.</text>
</comment>
<accession>A0A0F9IK12</accession>